<feature type="transmembrane region" description="Helical" evidence="8">
    <location>
        <begin position="118"/>
        <end position="134"/>
    </location>
</feature>
<feature type="transmembrane region" description="Helical" evidence="8">
    <location>
        <begin position="243"/>
        <end position="263"/>
    </location>
</feature>
<comment type="subcellular location">
    <subcellularLocation>
        <location evidence="8">Cell membrane</location>
        <topology evidence="8">Multi-pass membrane protein</topology>
    </subcellularLocation>
    <subcellularLocation>
        <location evidence="1">Membrane</location>
        <topology evidence="1">Multi-pass membrane protein</topology>
    </subcellularLocation>
</comment>
<feature type="transmembrane region" description="Helical" evidence="8">
    <location>
        <begin position="217"/>
        <end position="237"/>
    </location>
</feature>
<evidence type="ECO:0000256" key="6">
    <source>
        <dbReference type="ARBA" id="ARBA00022989"/>
    </source>
</evidence>
<dbReference type="PANTHER" id="PTHR13929">
    <property type="entry name" value="1,4-DIHYDROXY-2-NAPHTHOATE OCTAPRENYLTRANSFERASE"/>
    <property type="match status" value="1"/>
</dbReference>
<dbReference type="EC" id="2.5.1.74" evidence="8 9"/>
<dbReference type="Pfam" id="PF01040">
    <property type="entry name" value="UbiA"/>
    <property type="match status" value="1"/>
</dbReference>
<dbReference type="AlphaFoldDB" id="A0A3P1T2S2"/>
<protein>
    <recommendedName>
        <fullName evidence="8 9">1,4-dihydroxy-2-naphthoate octaprenyltransferase</fullName>
        <shortName evidence="8">DHNA-octaprenyltransferase</shortName>
        <ecNumber evidence="8 9">2.5.1.74</ecNumber>
    </recommendedName>
</protein>
<accession>A0A3P1T2S2</accession>
<evidence type="ECO:0000256" key="7">
    <source>
        <dbReference type="ARBA" id="ARBA00023136"/>
    </source>
</evidence>
<evidence type="ECO:0000256" key="1">
    <source>
        <dbReference type="ARBA" id="ARBA00004141"/>
    </source>
</evidence>
<proteinExistence type="inferred from homology"/>
<evidence type="ECO:0000313" key="10">
    <source>
        <dbReference type="EMBL" id="RRD03817.1"/>
    </source>
</evidence>
<organism evidence="10 11">
    <name type="scientific">Arachnia propionica</name>
    <dbReference type="NCBI Taxonomy" id="1750"/>
    <lineage>
        <taxon>Bacteria</taxon>
        <taxon>Bacillati</taxon>
        <taxon>Actinomycetota</taxon>
        <taxon>Actinomycetes</taxon>
        <taxon>Propionibacteriales</taxon>
        <taxon>Propionibacteriaceae</taxon>
        <taxon>Arachnia</taxon>
    </lineage>
</organism>
<dbReference type="Proteomes" id="UP000280819">
    <property type="component" value="Unassembled WGS sequence"/>
</dbReference>
<keyword evidence="4 8" id="KW-0808">Transferase</keyword>
<reference evidence="10 11" key="1">
    <citation type="submission" date="2018-11" db="EMBL/GenBank/DDBJ databases">
        <title>Genomes From Bacteria Associated with the Canine Oral Cavity: a Test Case for Automated Genome-Based Taxonomic Assignment.</title>
        <authorList>
            <person name="Coil D.A."/>
            <person name="Jospin G."/>
            <person name="Darling A.E."/>
            <person name="Wallis C."/>
            <person name="Davis I.J."/>
            <person name="Harris S."/>
            <person name="Eisen J.A."/>
            <person name="Holcombe L.J."/>
            <person name="O'Flynn C."/>
        </authorList>
    </citation>
    <scope>NUCLEOTIDE SEQUENCE [LARGE SCALE GENOMIC DNA]</scope>
    <source>
        <strain evidence="10 11">OH887_COT-365</strain>
    </source>
</reference>
<dbReference type="EMBL" id="RQZG01000016">
    <property type="protein sequence ID" value="RRD03817.1"/>
    <property type="molecule type" value="Genomic_DNA"/>
</dbReference>
<dbReference type="GO" id="GO:0046428">
    <property type="term" value="F:1,4-dihydroxy-2-naphthoate polyprenyltransferase activity"/>
    <property type="evidence" value="ECO:0007669"/>
    <property type="project" value="UniProtKB-UniRule"/>
</dbReference>
<evidence type="ECO:0000256" key="9">
    <source>
        <dbReference type="NCBIfam" id="TIGR00751"/>
    </source>
</evidence>
<feature type="transmembrane region" description="Helical" evidence="8">
    <location>
        <begin position="43"/>
        <end position="62"/>
    </location>
</feature>
<feature type="transmembrane region" description="Helical" evidence="8">
    <location>
        <begin position="141"/>
        <end position="162"/>
    </location>
</feature>
<comment type="catalytic activity">
    <reaction evidence="8">
        <text>an all-trans-polyprenyl diphosphate + 1,4-dihydroxy-2-naphthoate + H(+) = a 2-demethylmenaquinol + CO2 + diphosphate</text>
        <dbReference type="Rhea" id="RHEA:26478"/>
        <dbReference type="Rhea" id="RHEA-COMP:9563"/>
        <dbReference type="Rhea" id="RHEA-COMP:9564"/>
        <dbReference type="ChEBI" id="CHEBI:11173"/>
        <dbReference type="ChEBI" id="CHEBI:15378"/>
        <dbReference type="ChEBI" id="CHEBI:16526"/>
        <dbReference type="ChEBI" id="CHEBI:33019"/>
        <dbReference type="ChEBI" id="CHEBI:55437"/>
        <dbReference type="ChEBI" id="CHEBI:58914"/>
        <dbReference type="EC" id="2.5.1.74"/>
    </reaction>
</comment>
<dbReference type="GO" id="GO:0005886">
    <property type="term" value="C:plasma membrane"/>
    <property type="evidence" value="ECO:0007669"/>
    <property type="project" value="UniProtKB-SubCell"/>
</dbReference>
<evidence type="ECO:0000256" key="5">
    <source>
        <dbReference type="ARBA" id="ARBA00022692"/>
    </source>
</evidence>
<dbReference type="GO" id="GO:0042371">
    <property type="term" value="P:vitamin K biosynthetic process"/>
    <property type="evidence" value="ECO:0007669"/>
    <property type="project" value="TreeGrafter"/>
</dbReference>
<feature type="transmembrane region" description="Helical" evidence="8">
    <location>
        <begin position="95"/>
        <end position="112"/>
    </location>
</feature>
<dbReference type="CDD" id="cd13962">
    <property type="entry name" value="PT_UbiA_UBIAD1"/>
    <property type="match status" value="1"/>
</dbReference>
<keyword evidence="6 8" id="KW-1133">Transmembrane helix</keyword>
<keyword evidence="3 8" id="KW-1003">Cell membrane</keyword>
<dbReference type="OrthoDB" id="9767568at2"/>
<dbReference type="RefSeq" id="WP_124845507.1">
    <property type="nucleotide sequence ID" value="NZ_RQZG01000016.1"/>
</dbReference>
<evidence type="ECO:0000313" key="11">
    <source>
        <dbReference type="Proteomes" id="UP000280819"/>
    </source>
</evidence>
<dbReference type="UniPathway" id="UPA00079">
    <property type="reaction ID" value="UER00168"/>
</dbReference>
<comment type="pathway">
    <text evidence="8">Quinol/quinone metabolism; menaquinone biosynthesis; menaquinol from 1,4-dihydroxy-2-naphthoate: step 1/2.</text>
</comment>
<dbReference type="NCBIfam" id="NF004751">
    <property type="entry name" value="PRK06080.1-3"/>
    <property type="match status" value="1"/>
</dbReference>
<comment type="similarity">
    <text evidence="8">Belongs to the MenA family. Type 1 subfamily.</text>
</comment>
<dbReference type="PIRSF" id="PIRSF005355">
    <property type="entry name" value="UBIAD1"/>
    <property type="match status" value="1"/>
</dbReference>
<keyword evidence="2 8" id="KW-0474">Menaquinone biosynthesis</keyword>
<dbReference type="InterPro" id="IPR004657">
    <property type="entry name" value="MenA"/>
</dbReference>
<dbReference type="NCBIfam" id="TIGR00751">
    <property type="entry name" value="menA"/>
    <property type="match status" value="1"/>
</dbReference>
<keyword evidence="5 8" id="KW-0812">Transmembrane</keyword>
<dbReference type="InterPro" id="IPR000537">
    <property type="entry name" value="UbiA_prenyltransferase"/>
</dbReference>
<feature type="transmembrane region" description="Helical" evidence="8">
    <location>
        <begin position="270"/>
        <end position="294"/>
    </location>
</feature>
<dbReference type="HAMAP" id="MF_01937">
    <property type="entry name" value="MenA_1"/>
    <property type="match status" value="1"/>
</dbReference>
<keyword evidence="7 8" id="KW-0472">Membrane</keyword>
<dbReference type="PANTHER" id="PTHR13929:SF0">
    <property type="entry name" value="UBIA PRENYLTRANSFERASE DOMAIN-CONTAINING PROTEIN 1"/>
    <property type="match status" value="1"/>
</dbReference>
<evidence type="ECO:0000256" key="8">
    <source>
        <dbReference type="HAMAP-Rule" id="MF_01937"/>
    </source>
</evidence>
<dbReference type="GO" id="GO:0009234">
    <property type="term" value="P:menaquinone biosynthetic process"/>
    <property type="evidence" value="ECO:0007669"/>
    <property type="project" value="UniProtKB-UniRule"/>
</dbReference>
<comment type="function">
    <text evidence="8">Conversion of 1,4-dihydroxy-2-naphthoate (DHNA) to demethylmenaquinone (DMK).</text>
</comment>
<evidence type="ECO:0000256" key="3">
    <source>
        <dbReference type="ARBA" id="ARBA00022475"/>
    </source>
</evidence>
<gene>
    <name evidence="8" type="primary">menA</name>
    <name evidence="10" type="ORF">EII34_12525</name>
</gene>
<sequence>MNPSIWVAGARPRTLPAAAAPILAGVAAGVGSGQAVPLWRLLLVPALCAIVALALQVGVNYANDYSDGIRGTDDVRVGPTRLTASGLARPGTVRNAAFISFAVAAVTGLVVVAISGTWWLLAVGALAILAAWYYTGGRRPYGYLGLGELMVFIFFGLVATVGTTHVTFHAVPPATWAAATGVGALASALLVVNNLRDLAADAEVGKRTLATRIGDRATRWFFVSLLVVGFISTLAFAGLTTPWALLGLVGFVVLLAPVARLLAGAVGRDLIAMLQATSLTELALAFGLLIGVAVGS</sequence>
<name>A0A3P1T2S2_9ACTN</name>
<comment type="caution">
    <text evidence="10">The sequence shown here is derived from an EMBL/GenBank/DDBJ whole genome shotgun (WGS) entry which is preliminary data.</text>
</comment>
<evidence type="ECO:0000256" key="4">
    <source>
        <dbReference type="ARBA" id="ARBA00022679"/>
    </source>
</evidence>
<evidence type="ECO:0000256" key="2">
    <source>
        <dbReference type="ARBA" id="ARBA00022428"/>
    </source>
</evidence>
<dbReference type="InterPro" id="IPR026046">
    <property type="entry name" value="UBIAD1"/>
</dbReference>
<feature type="transmembrane region" description="Helical" evidence="8">
    <location>
        <begin position="174"/>
        <end position="196"/>
    </location>
</feature>